<keyword evidence="5 7" id="KW-0326">Glycosidase</keyword>
<evidence type="ECO:0000256" key="5">
    <source>
        <dbReference type="ARBA" id="ARBA00023295"/>
    </source>
</evidence>
<dbReference type="InterPro" id="IPR008965">
    <property type="entry name" value="CBM2/CBM3_carb-bd_dom_sf"/>
</dbReference>
<dbReference type="PANTHER" id="PTHR42754">
    <property type="entry name" value="ENDOGLUCANASE"/>
    <property type="match status" value="1"/>
</dbReference>
<organism evidence="11 12">
    <name type="scientific">Streptomyces halstedii</name>
    <dbReference type="NCBI Taxonomy" id="1944"/>
    <lineage>
        <taxon>Bacteria</taxon>
        <taxon>Bacillati</taxon>
        <taxon>Actinomycetota</taxon>
        <taxon>Actinomycetes</taxon>
        <taxon>Kitasatosporales</taxon>
        <taxon>Streptomycetaceae</taxon>
        <taxon>Streptomyces</taxon>
    </lineage>
</organism>
<dbReference type="EMBL" id="JAAGLQ010000748">
    <property type="protein sequence ID" value="NEA20800.1"/>
    <property type="molecule type" value="Genomic_DNA"/>
</dbReference>
<comment type="catalytic activity">
    <reaction evidence="1 7">
        <text>Endohydrolysis of (1-&gt;4)-beta-D-glucosidic linkages in cellulose, lichenin and cereal beta-D-glucans.</text>
        <dbReference type="EC" id="3.2.1.4"/>
    </reaction>
</comment>
<dbReference type="PROSITE" id="PS50853">
    <property type="entry name" value="FN3"/>
    <property type="match status" value="1"/>
</dbReference>
<dbReference type="AlphaFoldDB" id="A0A6N9UAH9"/>
<name>A0A6N9UAH9_STRHA</name>
<evidence type="ECO:0000256" key="6">
    <source>
        <dbReference type="ARBA" id="ARBA00023326"/>
    </source>
</evidence>
<dbReference type="InterPro" id="IPR003961">
    <property type="entry name" value="FN3_dom"/>
</dbReference>
<keyword evidence="3 7" id="KW-0378">Hydrolase</keyword>
<accession>A0A6N9UAH9</accession>
<dbReference type="SUPFAM" id="SSF49384">
    <property type="entry name" value="Carbohydrate-binding domain"/>
    <property type="match status" value="1"/>
</dbReference>
<evidence type="ECO:0000256" key="1">
    <source>
        <dbReference type="ARBA" id="ARBA00000966"/>
    </source>
</evidence>
<feature type="region of interest" description="Disordered" evidence="8">
    <location>
        <begin position="368"/>
        <end position="403"/>
    </location>
</feature>
<proteinExistence type="inferred from homology"/>
<dbReference type="InterPro" id="IPR036116">
    <property type="entry name" value="FN3_sf"/>
</dbReference>
<protein>
    <recommendedName>
        <fullName evidence="7">Endoglucanase</fullName>
        <ecNumber evidence="7">3.2.1.4</ecNumber>
    </recommendedName>
</protein>
<dbReference type="InterPro" id="IPR017853">
    <property type="entry name" value="GH"/>
</dbReference>
<evidence type="ECO:0000313" key="12">
    <source>
        <dbReference type="Proteomes" id="UP000471293"/>
    </source>
</evidence>
<dbReference type="PANTHER" id="PTHR42754:SF1">
    <property type="entry name" value="LIPOPROTEIN"/>
    <property type="match status" value="1"/>
</dbReference>
<dbReference type="InterPro" id="IPR013783">
    <property type="entry name" value="Ig-like_fold"/>
</dbReference>
<keyword evidence="4 7" id="KW-0119">Carbohydrate metabolism</keyword>
<dbReference type="InterPro" id="IPR001919">
    <property type="entry name" value="CBD2"/>
</dbReference>
<evidence type="ECO:0000259" key="9">
    <source>
        <dbReference type="PROSITE" id="PS50853"/>
    </source>
</evidence>
<dbReference type="SMART" id="SM00060">
    <property type="entry name" value="FN3"/>
    <property type="match status" value="1"/>
</dbReference>
<keyword evidence="6 7" id="KW-0624">Polysaccharide degradation</keyword>
<evidence type="ECO:0000256" key="4">
    <source>
        <dbReference type="ARBA" id="ARBA00023277"/>
    </source>
</evidence>
<dbReference type="InterPro" id="IPR001547">
    <property type="entry name" value="Glyco_hydro_5"/>
</dbReference>
<dbReference type="Pfam" id="PF00553">
    <property type="entry name" value="CBM_2"/>
    <property type="match status" value="1"/>
</dbReference>
<dbReference type="CDD" id="cd00063">
    <property type="entry name" value="FN3"/>
    <property type="match status" value="1"/>
</dbReference>
<dbReference type="InterPro" id="IPR012291">
    <property type="entry name" value="CBM2_carb-bd_dom_sf"/>
</dbReference>
<dbReference type="GO" id="GO:0008810">
    <property type="term" value="F:cellulase activity"/>
    <property type="evidence" value="ECO:0007669"/>
    <property type="project" value="UniProtKB-EC"/>
</dbReference>
<feature type="region of interest" description="Disordered" evidence="8">
    <location>
        <begin position="1"/>
        <end position="44"/>
    </location>
</feature>
<comment type="caution">
    <text evidence="11">The sequence shown here is derived from an EMBL/GenBank/DDBJ whole genome shotgun (WGS) entry which is preliminary data.</text>
</comment>
<evidence type="ECO:0000256" key="2">
    <source>
        <dbReference type="ARBA" id="ARBA00022729"/>
    </source>
</evidence>
<dbReference type="Gene3D" id="2.60.40.290">
    <property type="match status" value="1"/>
</dbReference>
<dbReference type="SUPFAM" id="SSF49265">
    <property type="entry name" value="Fibronectin type III"/>
    <property type="match status" value="1"/>
</dbReference>
<keyword evidence="7" id="KW-0136">Cellulose degradation</keyword>
<evidence type="ECO:0000256" key="3">
    <source>
        <dbReference type="ARBA" id="ARBA00022801"/>
    </source>
</evidence>
<evidence type="ECO:0000256" key="8">
    <source>
        <dbReference type="SAM" id="MobiDB-lite"/>
    </source>
</evidence>
<dbReference type="SUPFAM" id="SSF51445">
    <property type="entry name" value="(Trans)glycosidases"/>
    <property type="match status" value="1"/>
</dbReference>
<keyword evidence="2" id="KW-0732">Signal</keyword>
<dbReference type="GO" id="GO:0030245">
    <property type="term" value="P:cellulose catabolic process"/>
    <property type="evidence" value="ECO:0007669"/>
    <property type="project" value="UniProtKB-KW"/>
</dbReference>
<feature type="compositionally biased region" description="Low complexity" evidence="8">
    <location>
        <begin position="12"/>
        <end position="25"/>
    </location>
</feature>
<feature type="domain" description="CBM2" evidence="10">
    <location>
        <begin position="487"/>
        <end position="597"/>
    </location>
</feature>
<dbReference type="Gene3D" id="3.20.20.80">
    <property type="entry name" value="Glycosidases"/>
    <property type="match status" value="1"/>
</dbReference>
<dbReference type="SMART" id="SM00637">
    <property type="entry name" value="CBD_II"/>
    <property type="match status" value="1"/>
</dbReference>
<gene>
    <name evidence="11" type="ORF">G3I29_36290</name>
</gene>
<evidence type="ECO:0000259" key="10">
    <source>
        <dbReference type="PROSITE" id="PS51173"/>
    </source>
</evidence>
<dbReference type="PROSITE" id="PS51173">
    <property type="entry name" value="CBM2"/>
    <property type="match status" value="1"/>
</dbReference>
<dbReference type="Pfam" id="PF00150">
    <property type="entry name" value="Cellulase"/>
    <property type="match status" value="1"/>
</dbReference>
<evidence type="ECO:0000256" key="7">
    <source>
        <dbReference type="RuleBase" id="RU361153"/>
    </source>
</evidence>
<dbReference type="Pfam" id="PF00041">
    <property type="entry name" value="fn3"/>
    <property type="match status" value="1"/>
</dbReference>
<evidence type="ECO:0000313" key="11">
    <source>
        <dbReference type="EMBL" id="NEA20800.1"/>
    </source>
</evidence>
<dbReference type="Proteomes" id="UP000471293">
    <property type="component" value="Unassembled WGS sequence"/>
</dbReference>
<dbReference type="Gene3D" id="2.60.40.10">
    <property type="entry name" value="Immunoglobulins"/>
    <property type="match status" value="1"/>
</dbReference>
<reference evidence="11 12" key="1">
    <citation type="submission" date="2020-01" db="EMBL/GenBank/DDBJ databases">
        <title>Insect and environment-associated Actinomycetes.</title>
        <authorList>
            <person name="Currrie C."/>
            <person name="Chevrette M."/>
            <person name="Carlson C."/>
            <person name="Stubbendieck R."/>
            <person name="Wendt-Pienkowski E."/>
        </authorList>
    </citation>
    <scope>NUCLEOTIDE SEQUENCE [LARGE SCALE GENOMIC DNA]</scope>
    <source>
        <strain evidence="11 12">SID11342</strain>
    </source>
</reference>
<dbReference type="EC" id="3.2.1.4" evidence="7"/>
<comment type="similarity">
    <text evidence="7">Belongs to the glycosyl hydrolase 5 (cellulase A) family.</text>
</comment>
<sequence>MALWERSHTLHTPAPARPSSRPPTSGVAVRTAPRTAHRTPHPARSQPLALLLRGLAALLGLALAGTLGPAAAQAADRGHEARAQTRATGLHISDGRLVEGNGNDFVMRGINHAHTWYPGETQSLADIKATGANTVRVVLSDGYRWSRNSPADVASVIGQCKANRLICVLEVHDTTGYGEDSAAGTLDHAADYWISLKDVLDGEEDYVVINIGNEPWGNSNPSGWTAPTTAAIQKLRSAGFAHTIMVDAPNWGQDWEGVMRANARSVYDADTTGNLIFSIHMYSVYNTAGKVTDYLHAFVDAGLPLLIGEFGGPADQYGDPDEDTMMATAEELGLGYLAWSWSGNTDPILDLVLDFDPARPSSWGERVFNGPDGIGETSREATVFGGGGQGDTEAPTAPGTPTASAVTASSATLSWAAATDNVGVTAYDVVRVGGGSETKVASSTTTSVSVTGLSAGTAYSFAVYARDAAGNRSARSGTVAVTTKEGGGTPGGTCSVGYQVIGEWPGGFQGEITIGNTGTAAVNGWTLGFAFTDGQAITNMWGGTPAQTGGTVSVTPASYTSTIAAGGSVTVGFTGSLSGGNSAPTTFTLNGAACTMA</sequence>
<dbReference type="GO" id="GO:0030247">
    <property type="term" value="F:polysaccharide binding"/>
    <property type="evidence" value="ECO:0007669"/>
    <property type="project" value="UniProtKB-UniRule"/>
</dbReference>
<feature type="compositionally biased region" description="Low complexity" evidence="8">
    <location>
        <begin position="392"/>
        <end position="403"/>
    </location>
</feature>
<feature type="domain" description="Fibronectin type-III" evidence="9">
    <location>
        <begin position="397"/>
        <end position="486"/>
    </location>
</feature>